<gene>
    <name evidence="12" type="ORF">H5410_026077</name>
</gene>
<keyword evidence="4" id="KW-0964">Secreted</keyword>
<dbReference type="GO" id="GO:0005975">
    <property type="term" value="P:carbohydrate metabolic process"/>
    <property type="evidence" value="ECO:0007669"/>
    <property type="project" value="InterPro"/>
</dbReference>
<comment type="subcellular location">
    <subcellularLocation>
        <location evidence="1">Secreted</location>
        <location evidence="1">Cell wall</location>
    </subcellularLocation>
</comment>
<keyword evidence="13" id="KW-1185">Reference proteome</keyword>
<dbReference type="InterPro" id="IPR011050">
    <property type="entry name" value="Pectin_lyase_fold/virulence"/>
</dbReference>
<feature type="compositionally biased region" description="Pro residues" evidence="10">
    <location>
        <begin position="72"/>
        <end position="82"/>
    </location>
</feature>
<dbReference type="GO" id="GO:0004650">
    <property type="term" value="F:polygalacturonase activity"/>
    <property type="evidence" value="ECO:0007669"/>
    <property type="project" value="InterPro"/>
</dbReference>
<evidence type="ECO:0000256" key="11">
    <source>
        <dbReference type="SAM" id="SignalP"/>
    </source>
</evidence>
<evidence type="ECO:0000256" key="10">
    <source>
        <dbReference type="SAM" id="MobiDB-lite"/>
    </source>
</evidence>
<organism evidence="12 13">
    <name type="scientific">Solanum commersonii</name>
    <name type="common">Commerson's wild potato</name>
    <name type="synonym">Commerson's nightshade</name>
    <dbReference type="NCBI Taxonomy" id="4109"/>
    <lineage>
        <taxon>Eukaryota</taxon>
        <taxon>Viridiplantae</taxon>
        <taxon>Streptophyta</taxon>
        <taxon>Embryophyta</taxon>
        <taxon>Tracheophyta</taxon>
        <taxon>Spermatophyta</taxon>
        <taxon>Magnoliopsida</taxon>
        <taxon>eudicotyledons</taxon>
        <taxon>Gunneridae</taxon>
        <taxon>Pentapetalae</taxon>
        <taxon>asterids</taxon>
        <taxon>lamiids</taxon>
        <taxon>Solanales</taxon>
        <taxon>Solanaceae</taxon>
        <taxon>Solanoideae</taxon>
        <taxon>Solaneae</taxon>
        <taxon>Solanum</taxon>
    </lineage>
</organism>
<sequence>MGRLSFRSVTFMFIVAFFVWSSLNVEVCNARRGKHWRQHGTTSSVSLYKKKGKSHGSNNHHKSGGKPKPKYASPPPSTPISPPSKGYDNVPSTNIFDVTNFGAVGDGKTDDTKGSGKGPTTRGYCTQLYPAFLPEAAFQAAWAAACKVEDSTMIVPSKYIFLVGPISFSGPYCQHNIVFQNYMIPNHNTDTSFKYIRKNSRTVTRASLKDCFDEYVSVLQLDGTIIAPTDAKSWGSGIMQWLEFTKLVGITVKGSGVIDGRGSVWWLDTPYDDPLDDELKLIIPLNKTLLRHPPTPLNSSLSGKMPSIKPTALRFYGSFNVTVTGITIQNSQQCHLKFDNCIGVLVNNITVSSPGDSPNTDGIHLQNSKDALIRSSNIACGDDCVSIQTGCTNVYVRNINCGPGHGISIGSLGKDNTKACVSNITVKDVIMQNTMNGVRIKTWQGGSGSVQGVFFSNIQMNEVQLPIVIDQFYCDKSRCKNQTAAVALSDINYAGIKGTYTVKPVHLACSDSMPCQDVTMMNIQLKPIQERYHMYDPFCWQTFGELYTPTQPPIECLQVGKPTSNKIQADHDQC</sequence>
<feature type="chain" id="PRO_5039948360" description="Polygalacturonase" evidence="11">
    <location>
        <begin position="31"/>
        <end position="574"/>
    </location>
</feature>
<dbReference type="SUPFAM" id="SSF51126">
    <property type="entry name" value="Pectin lyase-like"/>
    <property type="match status" value="1"/>
</dbReference>
<reference evidence="12 13" key="1">
    <citation type="submission" date="2020-09" db="EMBL/GenBank/DDBJ databases">
        <title>De no assembly of potato wild relative species, Solanum commersonii.</title>
        <authorList>
            <person name="Cho K."/>
        </authorList>
    </citation>
    <scope>NUCLEOTIDE SEQUENCE [LARGE SCALE GENOMIC DNA]</scope>
    <source>
        <strain evidence="12">LZ3.2</strain>
        <tissue evidence="12">Leaf</tissue>
    </source>
</reference>
<keyword evidence="6 9" id="KW-0326">Glycosidase</keyword>
<evidence type="ECO:0000313" key="13">
    <source>
        <dbReference type="Proteomes" id="UP000824120"/>
    </source>
</evidence>
<dbReference type="Pfam" id="PF00295">
    <property type="entry name" value="Glyco_hydro_28"/>
    <property type="match status" value="1"/>
</dbReference>
<dbReference type="PANTHER" id="PTHR31375">
    <property type="match status" value="1"/>
</dbReference>
<dbReference type="SMART" id="SM00710">
    <property type="entry name" value="PbH1"/>
    <property type="match status" value="6"/>
</dbReference>
<dbReference type="InterPro" id="IPR012334">
    <property type="entry name" value="Pectin_lyas_fold"/>
</dbReference>
<name>A0A9J5YVI9_SOLCO</name>
<dbReference type="Proteomes" id="UP000824120">
    <property type="component" value="Chromosome 5"/>
</dbReference>
<dbReference type="GO" id="GO:0071555">
    <property type="term" value="P:cell wall organization"/>
    <property type="evidence" value="ECO:0007669"/>
    <property type="project" value="UniProtKB-KW"/>
</dbReference>
<feature type="compositionally biased region" description="Basic residues" evidence="10">
    <location>
        <begin position="48"/>
        <end position="69"/>
    </location>
</feature>
<feature type="signal peptide" evidence="11">
    <location>
        <begin position="1"/>
        <end position="30"/>
    </location>
</feature>
<evidence type="ECO:0000256" key="1">
    <source>
        <dbReference type="ARBA" id="ARBA00004191"/>
    </source>
</evidence>
<feature type="active site" evidence="8">
    <location>
        <position position="405"/>
    </location>
</feature>
<keyword evidence="7" id="KW-0961">Cell wall biogenesis/degradation</keyword>
<feature type="region of interest" description="Disordered" evidence="10">
    <location>
        <begin position="33"/>
        <end position="86"/>
    </location>
</feature>
<evidence type="ECO:0000256" key="4">
    <source>
        <dbReference type="ARBA" id="ARBA00022525"/>
    </source>
</evidence>
<evidence type="ECO:0000256" key="6">
    <source>
        <dbReference type="ARBA" id="ARBA00023295"/>
    </source>
</evidence>
<evidence type="ECO:0000256" key="5">
    <source>
        <dbReference type="ARBA" id="ARBA00022801"/>
    </source>
</evidence>
<dbReference type="EMBL" id="JACXVP010000005">
    <property type="protein sequence ID" value="KAG5604585.1"/>
    <property type="molecule type" value="Genomic_DNA"/>
</dbReference>
<keyword evidence="11" id="KW-0732">Signal</keyword>
<comment type="similarity">
    <text evidence="2 9">Belongs to the glycosyl hydrolase 28 family.</text>
</comment>
<protein>
    <recommendedName>
        <fullName evidence="14">Polygalacturonase</fullName>
    </recommendedName>
</protein>
<dbReference type="AlphaFoldDB" id="A0A9J5YVI9"/>
<dbReference type="PROSITE" id="PS00502">
    <property type="entry name" value="POLYGALACTURONASE"/>
    <property type="match status" value="1"/>
</dbReference>
<comment type="caution">
    <text evidence="12">The sequence shown here is derived from an EMBL/GenBank/DDBJ whole genome shotgun (WGS) entry which is preliminary data.</text>
</comment>
<evidence type="ECO:0000256" key="3">
    <source>
        <dbReference type="ARBA" id="ARBA00022512"/>
    </source>
</evidence>
<evidence type="ECO:0008006" key="14">
    <source>
        <dbReference type="Google" id="ProtNLM"/>
    </source>
</evidence>
<evidence type="ECO:0000256" key="8">
    <source>
        <dbReference type="PROSITE-ProRule" id="PRU10052"/>
    </source>
</evidence>
<evidence type="ECO:0000313" key="12">
    <source>
        <dbReference type="EMBL" id="KAG5604585.1"/>
    </source>
</evidence>
<evidence type="ECO:0000256" key="2">
    <source>
        <dbReference type="ARBA" id="ARBA00008834"/>
    </source>
</evidence>
<keyword evidence="5 9" id="KW-0378">Hydrolase</keyword>
<dbReference type="OrthoDB" id="187139at2759"/>
<dbReference type="InterPro" id="IPR006626">
    <property type="entry name" value="PbH1"/>
</dbReference>
<accession>A0A9J5YVI9</accession>
<evidence type="ECO:0000256" key="7">
    <source>
        <dbReference type="ARBA" id="ARBA00023316"/>
    </source>
</evidence>
<proteinExistence type="inferred from homology"/>
<dbReference type="InterPro" id="IPR000743">
    <property type="entry name" value="Glyco_hydro_28"/>
</dbReference>
<evidence type="ECO:0000256" key="9">
    <source>
        <dbReference type="RuleBase" id="RU361169"/>
    </source>
</evidence>
<keyword evidence="3" id="KW-0134">Cell wall</keyword>
<dbReference type="Gene3D" id="2.160.20.10">
    <property type="entry name" value="Single-stranded right-handed beta-helix, Pectin lyase-like"/>
    <property type="match status" value="1"/>
</dbReference>